<accession>B0VHM9</accession>
<protein>
    <submittedName>
        <fullName evidence="4">Cyclomaltodextrinase</fullName>
        <ecNumber evidence="4">3.2.1.54</ecNumber>
    </submittedName>
</protein>
<keyword evidence="5" id="KW-1185">Reference proteome</keyword>
<dbReference type="InterPro" id="IPR032640">
    <property type="entry name" value="AMPK1_CBM"/>
</dbReference>
<dbReference type="eggNOG" id="COG0366">
    <property type="taxonomic scope" value="Bacteria"/>
</dbReference>
<dbReference type="AlphaFoldDB" id="B0VHM9"/>
<name>B0VHM9_CLOAI</name>
<dbReference type="GO" id="GO:0005975">
    <property type="term" value="P:carbohydrate metabolic process"/>
    <property type="evidence" value="ECO:0007669"/>
    <property type="project" value="InterPro"/>
</dbReference>
<dbReference type="SUPFAM" id="SSF51011">
    <property type="entry name" value="Glycosyl hydrolase domain"/>
    <property type="match status" value="1"/>
</dbReference>
<dbReference type="Gene3D" id="3.90.400.10">
    <property type="entry name" value="Oligo-1,6-glucosidase, Domain 2"/>
    <property type="match status" value="1"/>
</dbReference>
<dbReference type="InterPro" id="IPR013783">
    <property type="entry name" value="Ig-like_fold"/>
</dbReference>
<dbReference type="EC" id="3.2.1.54" evidence="4"/>
<dbReference type="CAZy" id="GH13">
    <property type="family name" value="Glycoside Hydrolase Family 13"/>
</dbReference>
<organism evidence="4 5">
    <name type="scientific">Cloacimonas acidaminovorans (strain Evry)</name>
    <dbReference type="NCBI Taxonomy" id="459349"/>
    <lineage>
        <taxon>Bacteria</taxon>
        <taxon>Pseudomonadati</taxon>
        <taxon>Candidatus Cloacimonadota</taxon>
        <taxon>Candidatus Cloacimonadia</taxon>
        <taxon>Candidatus Cloacimonadales</taxon>
        <taxon>Candidatus Cloacimonadaceae</taxon>
        <taxon>Candidatus Cloacimonas</taxon>
    </lineage>
</organism>
<evidence type="ECO:0000259" key="3">
    <source>
        <dbReference type="SMART" id="SM00642"/>
    </source>
</evidence>
<dbReference type="RefSeq" id="WP_015424702.1">
    <property type="nucleotide sequence ID" value="NC_020449.1"/>
</dbReference>
<sequence length="735" mass="85652">MSYQHFSYSPLTAGKHTVGLAGDFTSWEIIPLDEIGGIYTLSIDLPPGVYQYKFIVDGNWIPDENNPHQVSDNFGGVNSLLIAEEEKEEVTWEDIIAQLPNKAPEKFYQFFRSSVNNYELRFSWYPKLAETINLLTESWNIEFKRIGQNPLYEVFYCLFKQTGIFSFRIKIQYKNKALYLGAEGFSKMEEDISPIKINLKDIPLFAIPDWVSRSIIYQIFPDRFCNGNIDNDPDFNEWYYADCKEPPPDGENLSPEKEYYHLVSDWNDISGLKQSPWQKKGIPDFFSFYGGDIAGVRQKLDYLLDLGINVIYFNPLWQAKSNHKYDSADYHSIDPHFATTEEMMDFVKIAHQKGIRIILDVAFNHTGETFWAFRDCVEKGPQSPYWNWYDWKKWPLPKPLPPDFNPKEYYQCWWGIKDMPDLNYDLALPHPDENAVRDIRKARPNAPLVDYLISTVRWWLIDIGIDGFRLDVPDEVPFWFWELFRKEVKKVKPDAWIVGEIWHEARQWVSPLYFDSVMNYAFFKTPVIEFFVLNIISKEEFCQKIETGLGLYPFHSLKAMMNLLGSHDTPRIFEICRGNVQRLKLAVIFQMCFIGAPHIYYGDEIAMEGGKDPDNRRPFNWNWENNPVACEVRAFYKQIISLRKAHPAFWDGHFAFLPAPENAIAFLREGDSEKILVFLNLGLDTVTISIPDEGEILFGNIDTKKQLQPLSAVILSLLVQPENAVPLQKSEKVKK</sequence>
<dbReference type="Gene3D" id="2.60.40.1180">
    <property type="entry name" value="Golgi alpha-mannosidase II"/>
    <property type="match status" value="1"/>
</dbReference>
<dbReference type="SUPFAM" id="SSF81296">
    <property type="entry name" value="E set domains"/>
    <property type="match status" value="1"/>
</dbReference>
<gene>
    <name evidence="4" type="ordered locus">CLOAM0972</name>
</gene>
<evidence type="ECO:0000313" key="5">
    <source>
        <dbReference type="Proteomes" id="UP000002019"/>
    </source>
</evidence>
<evidence type="ECO:0000256" key="2">
    <source>
        <dbReference type="ARBA" id="ARBA00023295"/>
    </source>
</evidence>
<dbReference type="SUPFAM" id="SSF51445">
    <property type="entry name" value="(Trans)glycosidases"/>
    <property type="match status" value="1"/>
</dbReference>
<dbReference type="KEGG" id="caci:CLOAM0972"/>
<dbReference type="CDD" id="cd11338">
    <property type="entry name" value="AmyAc_CMD"/>
    <property type="match status" value="1"/>
</dbReference>
<evidence type="ECO:0000313" key="4">
    <source>
        <dbReference type="EMBL" id="CAO80844.1"/>
    </source>
</evidence>
<keyword evidence="1 4" id="KW-0378">Hydrolase</keyword>
<dbReference type="Pfam" id="PF00128">
    <property type="entry name" value="Alpha-amylase"/>
    <property type="match status" value="1"/>
</dbReference>
<dbReference type="eggNOG" id="COG0296">
    <property type="taxonomic scope" value="Bacteria"/>
</dbReference>
<dbReference type="InterPro" id="IPR045857">
    <property type="entry name" value="O16G_dom_2"/>
</dbReference>
<keyword evidence="2 4" id="KW-0326">Glycosidase</keyword>
<dbReference type="PANTHER" id="PTHR10357">
    <property type="entry name" value="ALPHA-AMYLASE FAMILY MEMBER"/>
    <property type="match status" value="1"/>
</dbReference>
<dbReference type="Pfam" id="PF16561">
    <property type="entry name" value="AMPK1_CBM"/>
    <property type="match status" value="1"/>
</dbReference>
<reference evidence="4 5" key="1">
    <citation type="journal article" date="2008" name="J. Bacteriol.">
        <title>'Candidatus Cloacamonas acidaminovorans': genome sequence reconstruction provides a first glimpse of a new bacterial division.</title>
        <authorList>
            <person name="Pelletier E."/>
            <person name="Kreimeyer A."/>
            <person name="Bocs S."/>
            <person name="Rouy Z."/>
            <person name="Gyapay G."/>
            <person name="Chouari R."/>
            <person name="Riviere D."/>
            <person name="Ganesan A."/>
            <person name="Daegelen P."/>
            <person name="Sghir A."/>
            <person name="Cohen G.N."/>
            <person name="Medigue C."/>
            <person name="Weissenbach J."/>
            <person name="Le Paslier D."/>
        </authorList>
    </citation>
    <scope>NUCLEOTIDE SEQUENCE [LARGE SCALE GENOMIC DNA]</scope>
    <source>
        <strain evidence="5">Evry</strain>
    </source>
</reference>
<dbReference type="InterPro" id="IPR013780">
    <property type="entry name" value="Glyco_hydro_b"/>
</dbReference>
<dbReference type="CAZy" id="CBM48">
    <property type="family name" value="Carbohydrate-Binding Module Family 48"/>
</dbReference>
<dbReference type="Gene3D" id="2.60.40.10">
    <property type="entry name" value="Immunoglobulins"/>
    <property type="match status" value="1"/>
</dbReference>
<dbReference type="CDD" id="cd02859">
    <property type="entry name" value="E_set_AMPKbeta_like_N"/>
    <property type="match status" value="1"/>
</dbReference>
<dbReference type="InterPro" id="IPR014756">
    <property type="entry name" value="Ig_E-set"/>
</dbReference>
<dbReference type="OrthoDB" id="9805159at2"/>
<dbReference type="STRING" id="459349.CLOAM0972"/>
<feature type="domain" description="Glycosyl hydrolase family 13 catalytic" evidence="3">
    <location>
        <begin position="218"/>
        <end position="643"/>
    </location>
</feature>
<evidence type="ECO:0000256" key="1">
    <source>
        <dbReference type="ARBA" id="ARBA00022801"/>
    </source>
</evidence>
<dbReference type="HOGENOM" id="CLU_006462_6_4_0"/>
<dbReference type="SMART" id="SM00642">
    <property type="entry name" value="Aamy"/>
    <property type="match status" value="1"/>
</dbReference>
<dbReference type="GO" id="GO:0047798">
    <property type="term" value="F:cyclomaltodextrinase activity"/>
    <property type="evidence" value="ECO:0007669"/>
    <property type="project" value="UniProtKB-EC"/>
</dbReference>
<dbReference type="Gene3D" id="3.20.20.80">
    <property type="entry name" value="Glycosidases"/>
    <property type="match status" value="1"/>
</dbReference>
<dbReference type="InterPro" id="IPR017853">
    <property type="entry name" value="GH"/>
</dbReference>
<dbReference type="EMBL" id="CU466930">
    <property type="protein sequence ID" value="CAO80844.1"/>
    <property type="molecule type" value="Genomic_DNA"/>
</dbReference>
<dbReference type="Proteomes" id="UP000002019">
    <property type="component" value="Chromosome"/>
</dbReference>
<dbReference type="PANTHER" id="PTHR10357:SF210">
    <property type="entry name" value="MALTODEXTRIN GLUCOSIDASE"/>
    <property type="match status" value="1"/>
</dbReference>
<proteinExistence type="predicted"/>
<dbReference type="InterPro" id="IPR006047">
    <property type="entry name" value="GH13_cat_dom"/>
</dbReference>